<organism evidence="2 3">
    <name type="scientific">Erysiphe neolycopersici</name>
    <dbReference type="NCBI Taxonomy" id="212602"/>
    <lineage>
        <taxon>Eukaryota</taxon>
        <taxon>Fungi</taxon>
        <taxon>Dikarya</taxon>
        <taxon>Ascomycota</taxon>
        <taxon>Pezizomycotina</taxon>
        <taxon>Leotiomycetes</taxon>
        <taxon>Erysiphales</taxon>
        <taxon>Erysiphaceae</taxon>
        <taxon>Erysiphe</taxon>
    </lineage>
</organism>
<keyword evidence="3" id="KW-1185">Reference proteome</keyword>
<dbReference type="EMBL" id="MCFK01001605">
    <property type="protein sequence ID" value="RKF64821.1"/>
    <property type="molecule type" value="Genomic_DNA"/>
</dbReference>
<protein>
    <submittedName>
        <fullName evidence="2">Uncharacterized protein</fullName>
    </submittedName>
</protein>
<accession>A0A420I5A2</accession>
<feature type="region of interest" description="Disordered" evidence="1">
    <location>
        <begin position="86"/>
        <end position="126"/>
    </location>
</feature>
<evidence type="ECO:0000313" key="2">
    <source>
        <dbReference type="EMBL" id="RKF64821.1"/>
    </source>
</evidence>
<dbReference type="Proteomes" id="UP000286134">
    <property type="component" value="Unassembled WGS sequence"/>
</dbReference>
<evidence type="ECO:0000256" key="1">
    <source>
        <dbReference type="SAM" id="MobiDB-lite"/>
    </source>
</evidence>
<name>A0A420I5A2_9PEZI</name>
<feature type="compositionally biased region" description="Basic and acidic residues" evidence="1">
    <location>
        <begin position="117"/>
        <end position="126"/>
    </location>
</feature>
<evidence type="ECO:0000313" key="3">
    <source>
        <dbReference type="Proteomes" id="UP000286134"/>
    </source>
</evidence>
<gene>
    <name evidence="2" type="ORF">OnM2_016074</name>
</gene>
<feature type="compositionally biased region" description="Polar residues" evidence="1">
    <location>
        <begin position="89"/>
        <end position="109"/>
    </location>
</feature>
<reference evidence="2 3" key="1">
    <citation type="journal article" date="2018" name="BMC Genomics">
        <title>Comparative genome analyses reveal sequence features reflecting distinct modes of host-adaptation between dicot and monocot powdery mildew.</title>
        <authorList>
            <person name="Wu Y."/>
            <person name="Ma X."/>
            <person name="Pan Z."/>
            <person name="Kale S.D."/>
            <person name="Song Y."/>
            <person name="King H."/>
            <person name="Zhang Q."/>
            <person name="Presley C."/>
            <person name="Deng X."/>
            <person name="Wei C.I."/>
            <person name="Xiao S."/>
        </authorList>
    </citation>
    <scope>NUCLEOTIDE SEQUENCE [LARGE SCALE GENOMIC DNA]</scope>
    <source>
        <strain evidence="2">UMSG2</strain>
    </source>
</reference>
<sequence>MSYVPNRIASQLREFIDTNHIYTDELTEEQIGKIRDAADKEPDEVVPIGVTKRKGKSRRSVVPRFPSEWASSIEAFRKAVWTFEHGNLPKSQNQGRSTIAESSRKQPLSPTYIHPQESPELRESQF</sequence>
<comment type="caution">
    <text evidence="2">The sequence shown here is derived from an EMBL/GenBank/DDBJ whole genome shotgun (WGS) entry which is preliminary data.</text>
</comment>
<proteinExistence type="predicted"/>
<dbReference type="OrthoDB" id="3609879at2759"/>
<dbReference type="AlphaFoldDB" id="A0A420I5A2"/>